<dbReference type="AlphaFoldDB" id="A0A840XNC1"/>
<reference evidence="1 2" key="1">
    <citation type="submission" date="2020-08" db="EMBL/GenBank/DDBJ databases">
        <title>Genomic Encyclopedia of Type Strains, Phase IV (KMG-IV): sequencing the most valuable type-strain genomes for metagenomic binning, comparative biology and taxonomic classification.</title>
        <authorList>
            <person name="Goeker M."/>
        </authorList>
    </citation>
    <scope>NUCLEOTIDE SEQUENCE [LARGE SCALE GENOMIC DNA]</scope>
    <source>
        <strain evidence="1 2">DSM 25895</strain>
    </source>
</reference>
<proteinExistence type="predicted"/>
<gene>
    <name evidence="1" type="ORF">FHS88_001531</name>
</gene>
<evidence type="ECO:0000313" key="1">
    <source>
        <dbReference type="EMBL" id="MBB5689406.1"/>
    </source>
</evidence>
<accession>A0A840XNC1</accession>
<dbReference type="Proteomes" id="UP000562254">
    <property type="component" value="Unassembled WGS sequence"/>
</dbReference>
<name>A0A840XNC1_9PROT</name>
<dbReference type="RefSeq" id="WP_184483170.1">
    <property type="nucleotide sequence ID" value="NZ_JACIJE010000003.1"/>
</dbReference>
<comment type="caution">
    <text evidence="1">The sequence shown here is derived from an EMBL/GenBank/DDBJ whole genome shotgun (WGS) entry which is preliminary data.</text>
</comment>
<dbReference type="EMBL" id="JACIJE010000003">
    <property type="protein sequence ID" value="MBB5689406.1"/>
    <property type="molecule type" value="Genomic_DNA"/>
</dbReference>
<evidence type="ECO:0000313" key="2">
    <source>
        <dbReference type="Proteomes" id="UP000562254"/>
    </source>
</evidence>
<protein>
    <submittedName>
        <fullName evidence="1">Uncharacterized protein</fullName>
    </submittedName>
</protein>
<keyword evidence="2" id="KW-1185">Reference proteome</keyword>
<sequence>MFFKTRMRRVLRRILAAARAEGGDPVSLPPTAAYLEGQAAARGLSWRGLSPAEAALLIAHEARLAMGAGSAGAARLERAARREAEARGLGPFWATLEHEAWRAAREAALRRDGHPPASAAFAVL</sequence>
<organism evidence="1 2">
    <name type="scientific">Neoroseomonas alkaliterrae</name>
    <dbReference type="NCBI Taxonomy" id="1452450"/>
    <lineage>
        <taxon>Bacteria</taxon>
        <taxon>Pseudomonadati</taxon>
        <taxon>Pseudomonadota</taxon>
        <taxon>Alphaproteobacteria</taxon>
        <taxon>Acetobacterales</taxon>
        <taxon>Acetobacteraceae</taxon>
        <taxon>Neoroseomonas</taxon>
    </lineage>
</organism>